<sequence>MNRFARVKPLFKFKQVAYYSVCLEEDEQTLYEEFVEKHTNENLKKLYHVQKWLQVIGKKYGAQERFFRNEAQYADASALPPIGKDREPYYIEFGKKKANNLRLYCLRANPKVVFLFSGDLKTAKKAQDCLNVKPHFELANALTKAIDQAFRDKEIRWIEEDALITCDEDFILEY</sequence>
<dbReference type="RefSeq" id="WP_093237747.1">
    <property type="nucleotide sequence ID" value="NZ_FNQF01000001.1"/>
</dbReference>
<reference evidence="1 2" key="1">
    <citation type="submission" date="2016-10" db="EMBL/GenBank/DDBJ databases">
        <authorList>
            <person name="de Groot N.N."/>
        </authorList>
    </citation>
    <scope>NUCLEOTIDE SEQUENCE [LARGE SCALE GENOMIC DNA]</scope>
    <source>
        <strain evidence="1 2">DSM 23581</strain>
    </source>
</reference>
<dbReference type="STRING" id="908615.SAMN05421540_10153"/>
<protein>
    <submittedName>
        <fullName evidence="1">Uncharacterized protein</fullName>
    </submittedName>
</protein>
<organism evidence="1 2">
    <name type="scientific">Psychroflexus halocasei</name>
    <dbReference type="NCBI Taxonomy" id="908615"/>
    <lineage>
        <taxon>Bacteria</taxon>
        <taxon>Pseudomonadati</taxon>
        <taxon>Bacteroidota</taxon>
        <taxon>Flavobacteriia</taxon>
        <taxon>Flavobacteriales</taxon>
        <taxon>Flavobacteriaceae</taxon>
        <taxon>Psychroflexus</taxon>
    </lineage>
</organism>
<dbReference type="Proteomes" id="UP000198820">
    <property type="component" value="Unassembled WGS sequence"/>
</dbReference>
<evidence type="ECO:0000313" key="1">
    <source>
        <dbReference type="EMBL" id="SDZ73295.1"/>
    </source>
</evidence>
<evidence type="ECO:0000313" key="2">
    <source>
        <dbReference type="Proteomes" id="UP000198820"/>
    </source>
</evidence>
<accession>A0A1H3VET5</accession>
<proteinExistence type="predicted"/>
<dbReference type="EMBL" id="FNQF01000001">
    <property type="protein sequence ID" value="SDZ73295.1"/>
    <property type="molecule type" value="Genomic_DNA"/>
</dbReference>
<keyword evidence="2" id="KW-1185">Reference proteome</keyword>
<gene>
    <name evidence="1" type="ORF">SAMN05421540_10153</name>
</gene>
<dbReference type="AlphaFoldDB" id="A0A1H3VET5"/>
<name>A0A1H3VET5_9FLAO</name>